<evidence type="ECO:0000313" key="1">
    <source>
        <dbReference type="EMBL" id="GFH15256.1"/>
    </source>
</evidence>
<proteinExistence type="predicted"/>
<keyword evidence="1" id="KW-0413">Isomerase</keyword>
<dbReference type="GO" id="GO:0009543">
    <property type="term" value="C:chloroplast thylakoid lumen"/>
    <property type="evidence" value="ECO:0007669"/>
    <property type="project" value="TreeGrafter"/>
</dbReference>
<dbReference type="AlphaFoldDB" id="A0A699Z7L1"/>
<dbReference type="PANTHER" id="PTHR47862:SF2">
    <property type="entry name" value="PEPTIDYLPROLYL ISOMERASE"/>
    <property type="match status" value="1"/>
</dbReference>
<dbReference type="EMBL" id="BLLF01000825">
    <property type="protein sequence ID" value="GFH15256.1"/>
    <property type="molecule type" value="Genomic_DNA"/>
</dbReference>
<evidence type="ECO:0000313" key="2">
    <source>
        <dbReference type="Proteomes" id="UP000485058"/>
    </source>
</evidence>
<accession>A0A699Z7L1</accession>
<dbReference type="SUPFAM" id="SSF54534">
    <property type="entry name" value="FKBP-like"/>
    <property type="match status" value="1"/>
</dbReference>
<dbReference type="Proteomes" id="UP000485058">
    <property type="component" value="Unassembled WGS sequence"/>
</dbReference>
<dbReference type="Gene3D" id="3.10.50.40">
    <property type="match status" value="1"/>
</dbReference>
<dbReference type="PANTHER" id="PTHR47862">
    <property type="entry name" value="PEPTIDYL-PROLYL CIS-TRANS ISOMERASE FKBP18, CHLOROPLASTIC"/>
    <property type="match status" value="1"/>
</dbReference>
<sequence>MARRRKKIPESEFREGPSGLKLYDIIEGTGAEVQTGQRVAVHYDVKFRNVTFITSRQGLGVTGGTPVGFNVGTPY</sequence>
<dbReference type="GO" id="GO:0003755">
    <property type="term" value="F:peptidyl-prolyl cis-trans isomerase activity"/>
    <property type="evidence" value="ECO:0007669"/>
    <property type="project" value="InterPro"/>
</dbReference>
<organism evidence="1 2">
    <name type="scientific">Haematococcus lacustris</name>
    <name type="common">Green alga</name>
    <name type="synonym">Haematococcus pluvialis</name>
    <dbReference type="NCBI Taxonomy" id="44745"/>
    <lineage>
        <taxon>Eukaryota</taxon>
        <taxon>Viridiplantae</taxon>
        <taxon>Chlorophyta</taxon>
        <taxon>core chlorophytes</taxon>
        <taxon>Chlorophyceae</taxon>
        <taxon>CS clade</taxon>
        <taxon>Chlamydomonadales</taxon>
        <taxon>Haematococcaceae</taxon>
        <taxon>Haematococcus</taxon>
    </lineage>
</organism>
<feature type="non-terminal residue" evidence="1">
    <location>
        <position position="1"/>
    </location>
</feature>
<gene>
    <name evidence="1" type="ORF">HaLaN_11451</name>
</gene>
<comment type="caution">
    <text evidence="1">The sequence shown here is derived from an EMBL/GenBank/DDBJ whole genome shotgun (WGS) entry which is preliminary data.</text>
</comment>
<dbReference type="InterPro" id="IPR044180">
    <property type="entry name" value="FKBP18-like"/>
</dbReference>
<feature type="non-terminal residue" evidence="1">
    <location>
        <position position="75"/>
    </location>
</feature>
<dbReference type="InterPro" id="IPR046357">
    <property type="entry name" value="PPIase_dom_sf"/>
</dbReference>
<protein>
    <submittedName>
        <fullName evidence="1">Peptidylprolyl isomerase</fullName>
    </submittedName>
</protein>
<name>A0A699Z7L1_HAELA</name>
<reference evidence="1 2" key="1">
    <citation type="submission" date="2020-02" db="EMBL/GenBank/DDBJ databases">
        <title>Draft genome sequence of Haematococcus lacustris strain NIES-144.</title>
        <authorList>
            <person name="Morimoto D."/>
            <person name="Nakagawa S."/>
            <person name="Yoshida T."/>
            <person name="Sawayama S."/>
        </authorList>
    </citation>
    <scope>NUCLEOTIDE SEQUENCE [LARGE SCALE GENOMIC DNA]</scope>
    <source>
        <strain evidence="1 2">NIES-144</strain>
    </source>
</reference>
<keyword evidence="2" id="KW-1185">Reference proteome</keyword>